<proteinExistence type="predicted"/>
<evidence type="ECO:0000313" key="1">
    <source>
        <dbReference type="EMBL" id="QJA96651.1"/>
    </source>
</evidence>
<sequence length="82" mass="9267">MKITRKETPKEFVPVNILLENKQEYDLFKKVFQDILSAEVEKAYQKLHPDKINPGLPGLSPMGHFSNDVLGGLKALEKGEQS</sequence>
<gene>
    <name evidence="1" type="ORF">MM415B07727_0002</name>
</gene>
<reference evidence="1" key="1">
    <citation type="submission" date="2020-03" db="EMBL/GenBank/DDBJ databases">
        <title>The deep terrestrial virosphere.</title>
        <authorList>
            <person name="Holmfeldt K."/>
            <person name="Nilsson E."/>
            <person name="Simone D."/>
            <person name="Lopez-Fernandez M."/>
            <person name="Wu X."/>
            <person name="de Brujin I."/>
            <person name="Lundin D."/>
            <person name="Andersson A."/>
            <person name="Bertilsson S."/>
            <person name="Dopson M."/>
        </authorList>
    </citation>
    <scope>NUCLEOTIDE SEQUENCE</scope>
    <source>
        <strain evidence="1">MM415B07727</strain>
    </source>
</reference>
<dbReference type="AlphaFoldDB" id="A0A6M3LUK4"/>
<organism evidence="1">
    <name type="scientific">viral metagenome</name>
    <dbReference type="NCBI Taxonomy" id="1070528"/>
    <lineage>
        <taxon>unclassified sequences</taxon>
        <taxon>metagenomes</taxon>
        <taxon>organismal metagenomes</taxon>
    </lineage>
</organism>
<accession>A0A6M3LUK4</accession>
<dbReference type="EMBL" id="MT143421">
    <property type="protein sequence ID" value="QJA96651.1"/>
    <property type="molecule type" value="Genomic_DNA"/>
</dbReference>
<name>A0A6M3LUK4_9ZZZZ</name>
<protein>
    <submittedName>
        <fullName evidence="1">Uncharacterized protein</fullName>
    </submittedName>
</protein>